<proteinExistence type="predicted"/>
<evidence type="ECO:0000256" key="7">
    <source>
        <dbReference type="SAM" id="SignalP"/>
    </source>
</evidence>
<dbReference type="AlphaFoldDB" id="A0A127FDE8"/>
<dbReference type="InterPro" id="IPR009056">
    <property type="entry name" value="Cyt_c-like_dom"/>
</dbReference>
<evidence type="ECO:0000259" key="9">
    <source>
        <dbReference type="PROSITE" id="PS51007"/>
    </source>
</evidence>
<dbReference type="InterPro" id="IPR002429">
    <property type="entry name" value="CcO_II-like_C"/>
</dbReference>
<dbReference type="InterPro" id="IPR036909">
    <property type="entry name" value="Cyt_c-like_dom_sf"/>
</dbReference>
<evidence type="ECO:0000256" key="4">
    <source>
        <dbReference type="ARBA" id="ARBA00023008"/>
    </source>
</evidence>
<feature type="transmembrane region" description="Helical" evidence="6">
    <location>
        <begin position="181"/>
        <end position="198"/>
    </location>
</feature>
<keyword evidence="2 5" id="KW-0479">Metal-binding</keyword>
<keyword evidence="11" id="KW-1185">Reference proteome</keyword>
<dbReference type="SUPFAM" id="SSF46626">
    <property type="entry name" value="Cytochrome c"/>
    <property type="match status" value="1"/>
</dbReference>
<feature type="domain" description="Cytochrome oxidase subunit II copper A binding" evidence="8">
    <location>
        <begin position="215"/>
        <end position="325"/>
    </location>
</feature>
<dbReference type="PROSITE" id="PS50857">
    <property type="entry name" value="COX2_CUA"/>
    <property type="match status" value="1"/>
</dbReference>
<dbReference type="InterPro" id="IPR001505">
    <property type="entry name" value="Copper_CuA"/>
</dbReference>
<keyword evidence="4" id="KW-0186">Copper</keyword>
<keyword evidence="6" id="KW-0472">Membrane</keyword>
<dbReference type="PATRIC" id="fig|465721.4.peg.2499"/>
<evidence type="ECO:0000256" key="6">
    <source>
        <dbReference type="SAM" id="Phobius"/>
    </source>
</evidence>
<accession>A0A127FDE8</accession>
<evidence type="ECO:0000313" key="10">
    <source>
        <dbReference type="EMBL" id="AMN47750.1"/>
    </source>
</evidence>
<dbReference type="GO" id="GO:0005507">
    <property type="term" value="F:copper ion binding"/>
    <property type="evidence" value="ECO:0007669"/>
    <property type="project" value="InterPro"/>
</dbReference>
<evidence type="ECO:0000256" key="3">
    <source>
        <dbReference type="ARBA" id="ARBA00023004"/>
    </source>
</evidence>
<dbReference type="RefSeq" id="WP_066921402.1">
    <property type="nucleotide sequence ID" value="NZ_CP011971.1"/>
</dbReference>
<dbReference type="Gene3D" id="2.60.40.420">
    <property type="entry name" value="Cupredoxins - blue copper proteins"/>
    <property type="match status" value="1"/>
</dbReference>
<dbReference type="STRING" id="465721.ACG33_11705"/>
<dbReference type="Pfam" id="PF00034">
    <property type="entry name" value="Cytochrom_C"/>
    <property type="match status" value="1"/>
</dbReference>
<reference evidence="10 11" key="1">
    <citation type="submission" date="2015-06" db="EMBL/GenBank/DDBJ databases">
        <title>A Comprehensive Approach to Explore the Metabolic and Phylogenetic Diversity of Bacterial Steroid Degradation in the Environment: Testosterone as an Example.</title>
        <authorList>
            <person name="Yang F.-C."/>
            <person name="Chen Y.-L."/>
            <person name="Yu C.-P."/>
            <person name="Tang S.-L."/>
            <person name="Wang P.-H."/>
            <person name="Ismail W."/>
            <person name="Wang C.-H."/>
            <person name="Yang C.-Y."/>
            <person name="Chiang Y.-R."/>
        </authorList>
    </citation>
    <scope>NUCLEOTIDE SEQUENCE [LARGE SCALE GENOMIC DNA]</scope>
    <source>
        <strain evidence="10 11">DSM 18526</strain>
    </source>
</reference>
<evidence type="ECO:0000259" key="8">
    <source>
        <dbReference type="PROSITE" id="PS50857"/>
    </source>
</evidence>
<dbReference type="GO" id="GO:0004129">
    <property type="term" value="F:cytochrome-c oxidase activity"/>
    <property type="evidence" value="ECO:0007669"/>
    <property type="project" value="InterPro"/>
</dbReference>
<keyword evidence="3 5" id="KW-0408">Iron</keyword>
<feature type="chain" id="PRO_5007448373" evidence="7">
    <location>
        <begin position="25"/>
        <end position="325"/>
    </location>
</feature>
<keyword evidence="6" id="KW-0812">Transmembrane</keyword>
<dbReference type="KEGG" id="sdf:ACG33_11705"/>
<name>A0A127FDE8_STEDE</name>
<evidence type="ECO:0000313" key="11">
    <source>
        <dbReference type="Proteomes" id="UP000070250"/>
    </source>
</evidence>
<dbReference type="EMBL" id="CP011971">
    <property type="protein sequence ID" value="AMN47750.1"/>
    <property type="molecule type" value="Genomic_DNA"/>
</dbReference>
<keyword evidence="6" id="KW-1133">Transmembrane helix</keyword>
<feature type="signal peptide" evidence="7">
    <location>
        <begin position="1"/>
        <end position="24"/>
    </location>
</feature>
<sequence length="325" mass="35169">MPTRLLKWLFGSLASLILAVAAGAQTPTDPGRVLFEQLCVACHSIGEGDRVGPDLAGVTQRRDEAWIGRMIREPDAMIAAGDPVVTALVKRFNGIIMPRLGLDEAQAEALVAHLRALDAGAAMTTPALVYDTPELMPSQALVWRMFLLIGALIALVFAAVAFSTNRPREVSIARAYGLRRALFLAALAAAIGILATTLPKTPYAAHGSAAVADVDRIIYVAGRQFEFIWSDEPIVSAADIGRVPRLHQLTIDPGATVEFRVTSLDVNHGFGLYGPQRQIVAQTQAMPGYVNRLRVRLDEPGEYAVLCIEYCAAAHHRMRNSLIVR</sequence>
<feature type="transmembrane region" description="Helical" evidence="6">
    <location>
        <begin position="141"/>
        <end position="160"/>
    </location>
</feature>
<dbReference type="Gene3D" id="1.10.760.10">
    <property type="entry name" value="Cytochrome c-like domain"/>
    <property type="match status" value="1"/>
</dbReference>
<dbReference type="PROSITE" id="PS51007">
    <property type="entry name" value="CYTC"/>
    <property type="match status" value="1"/>
</dbReference>
<gene>
    <name evidence="10" type="ORF">ACG33_11705</name>
</gene>
<protein>
    <submittedName>
        <fullName evidence="10">Cytochrome C</fullName>
    </submittedName>
</protein>
<evidence type="ECO:0000256" key="1">
    <source>
        <dbReference type="ARBA" id="ARBA00022617"/>
    </source>
</evidence>
<dbReference type="PROSITE" id="PS00078">
    <property type="entry name" value="COX2"/>
    <property type="match status" value="1"/>
</dbReference>
<feature type="domain" description="Cytochrome c" evidence="9">
    <location>
        <begin position="26"/>
        <end position="118"/>
    </location>
</feature>
<evidence type="ECO:0000256" key="2">
    <source>
        <dbReference type="ARBA" id="ARBA00022723"/>
    </source>
</evidence>
<keyword evidence="7" id="KW-0732">Signal</keyword>
<keyword evidence="1 5" id="KW-0349">Heme</keyword>
<organism evidence="10 11">
    <name type="scientific">Steroidobacter denitrificans</name>
    <dbReference type="NCBI Taxonomy" id="465721"/>
    <lineage>
        <taxon>Bacteria</taxon>
        <taxon>Pseudomonadati</taxon>
        <taxon>Pseudomonadota</taxon>
        <taxon>Gammaproteobacteria</taxon>
        <taxon>Steroidobacterales</taxon>
        <taxon>Steroidobacteraceae</taxon>
        <taxon>Steroidobacter</taxon>
    </lineage>
</organism>
<dbReference type="InterPro" id="IPR008972">
    <property type="entry name" value="Cupredoxin"/>
</dbReference>
<dbReference type="GO" id="GO:0020037">
    <property type="term" value="F:heme binding"/>
    <property type="evidence" value="ECO:0007669"/>
    <property type="project" value="InterPro"/>
</dbReference>
<dbReference type="SUPFAM" id="SSF49503">
    <property type="entry name" value="Cupredoxins"/>
    <property type="match status" value="1"/>
</dbReference>
<dbReference type="GO" id="GO:0016020">
    <property type="term" value="C:membrane"/>
    <property type="evidence" value="ECO:0007669"/>
    <property type="project" value="InterPro"/>
</dbReference>
<dbReference type="Proteomes" id="UP000070250">
    <property type="component" value="Chromosome"/>
</dbReference>
<evidence type="ECO:0000256" key="5">
    <source>
        <dbReference type="PROSITE-ProRule" id="PRU00433"/>
    </source>
</evidence>